<dbReference type="PANTHER" id="PTHR18952">
    <property type="entry name" value="CARBONIC ANHYDRASE"/>
    <property type="match status" value="1"/>
</dbReference>
<accession>A0A813DM74</accession>
<dbReference type="SUPFAM" id="SSF51069">
    <property type="entry name" value="Carbonic anhydrase"/>
    <property type="match status" value="1"/>
</dbReference>
<comment type="caution">
    <text evidence="9">The sequence shown here is derived from an EMBL/GenBank/DDBJ whole genome shotgun (WGS) entry which is preliminary data.</text>
</comment>
<dbReference type="InterPro" id="IPR013783">
    <property type="entry name" value="Ig-like_fold"/>
</dbReference>
<dbReference type="SMART" id="SM00060">
    <property type="entry name" value="FN3"/>
    <property type="match status" value="2"/>
</dbReference>
<evidence type="ECO:0000256" key="6">
    <source>
        <dbReference type="ARBA" id="ARBA00048348"/>
    </source>
</evidence>
<comment type="similarity">
    <text evidence="1">Belongs to the alpha-carbonic anhydrase family.</text>
</comment>
<dbReference type="CDD" id="cd00063">
    <property type="entry name" value="FN3"/>
    <property type="match status" value="2"/>
</dbReference>
<dbReference type="EC" id="4.2.1.1" evidence="2"/>
<keyword evidence="5" id="KW-0456">Lyase</keyword>
<dbReference type="InterPro" id="IPR003961">
    <property type="entry name" value="FN3_dom"/>
</dbReference>
<proteinExistence type="inferred from homology"/>
<dbReference type="InterPro" id="IPR001148">
    <property type="entry name" value="CA_dom"/>
</dbReference>
<dbReference type="PROSITE" id="PS50853">
    <property type="entry name" value="FN3"/>
    <property type="match status" value="2"/>
</dbReference>
<evidence type="ECO:0000313" key="9">
    <source>
        <dbReference type="EMBL" id="CAE8590232.1"/>
    </source>
</evidence>
<keyword evidence="3" id="KW-0479">Metal-binding</keyword>
<evidence type="ECO:0000256" key="3">
    <source>
        <dbReference type="ARBA" id="ARBA00022723"/>
    </source>
</evidence>
<dbReference type="Pfam" id="PF00194">
    <property type="entry name" value="Carb_anhydrase"/>
    <property type="match status" value="1"/>
</dbReference>
<comment type="catalytic activity">
    <reaction evidence="6">
        <text>hydrogencarbonate + H(+) = CO2 + H2O</text>
        <dbReference type="Rhea" id="RHEA:10748"/>
        <dbReference type="ChEBI" id="CHEBI:15377"/>
        <dbReference type="ChEBI" id="CHEBI:15378"/>
        <dbReference type="ChEBI" id="CHEBI:16526"/>
        <dbReference type="ChEBI" id="CHEBI:17544"/>
        <dbReference type="EC" id="4.2.1.1"/>
    </reaction>
</comment>
<dbReference type="AlphaFoldDB" id="A0A813DM74"/>
<gene>
    <name evidence="9" type="ORF">PGLA1383_LOCUS8956</name>
</gene>
<sequence>MSGPSDGGVFQEVYSGPDTSFTKALLTTGKRYIFRVSAANAIGEGSPSAERSGTACVLPSQPGQLTVKSRSTYGITVEWNEPATDGGCPVTAYVLIQDGVEVSRQTHREFKVPLVVPAQAYTFDLRVETMAGSSPNVGILSVVAAEAPAKVNVPRITSMSSSGIALAWDVVPSNLNGGVPITGYRTYIGSADNAYTPEAYGSWKALNDMGVSCTGFWRHELPHDFDRGDQAGSWSCAEKKFEQKRVQGTVQIPTGLKSDRQGSWRYPVPVMTEILNFMHMGRLEKYGLYAALLLLLDLHGREAEDTAVRLHSMYLTQQLLEDSFYLWWGSMCTGGLQSPIDIEPREAVESALQVKLHYPPWQIDDVASAGVESDGVPRVRFKPDRLVGKVQVGTRWGDFDEYALTSVEVHAPSEHTLRKASWALELQFWHEPMPLVKIAELAQHAGKLSQAVDASNLRLDAMGAGETQLHQETEGQGVAGILPSPSAYFGSQDALQTLDWIDATKRHIETAGESLRQETKAQLLETKRLAEEVKALVAMQQRPFATHRVALSLFVLRGPQAFLDDQANRSATEVIRWLSAVLHPHQKDDLEKQDPLNLEPVMSNIENVFGYQGTLTRPPCTPNVRWFVSEDPLPVSIGQLSQLLHATQLEGSLVGDARLVQSFGDERRLLKLSTSTGYFAAPAMLKADTALMSPRELKWMWVQRYCKVFFVCSAFLLCTPFLFRLNKACCTGDWDNDHGVELIADQDSSAVSSQARPYYAAEES</sequence>
<dbReference type="Gene3D" id="3.10.200.10">
    <property type="entry name" value="Alpha carbonic anhydrase"/>
    <property type="match status" value="2"/>
</dbReference>
<dbReference type="Proteomes" id="UP000654075">
    <property type="component" value="Unassembled WGS sequence"/>
</dbReference>
<dbReference type="InterPro" id="IPR036116">
    <property type="entry name" value="FN3_sf"/>
</dbReference>
<evidence type="ECO:0000313" key="10">
    <source>
        <dbReference type="Proteomes" id="UP000654075"/>
    </source>
</evidence>
<organism evidence="9 10">
    <name type="scientific">Polarella glacialis</name>
    <name type="common">Dinoflagellate</name>
    <dbReference type="NCBI Taxonomy" id="89957"/>
    <lineage>
        <taxon>Eukaryota</taxon>
        <taxon>Sar</taxon>
        <taxon>Alveolata</taxon>
        <taxon>Dinophyceae</taxon>
        <taxon>Suessiales</taxon>
        <taxon>Suessiaceae</taxon>
        <taxon>Polarella</taxon>
    </lineage>
</organism>
<dbReference type="SUPFAM" id="SSF49265">
    <property type="entry name" value="Fibronectin type III"/>
    <property type="match status" value="2"/>
</dbReference>
<name>A0A813DM74_POLGL</name>
<dbReference type="GO" id="GO:0004089">
    <property type="term" value="F:carbonate dehydratase activity"/>
    <property type="evidence" value="ECO:0007669"/>
    <property type="project" value="UniProtKB-EC"/>
</dbReference>
<dbReference type="PANTHER" id="PTHR18952:SF265">
    <property type="entry name" value="CARBONIC ANHYDRASE"/>
    <property type="match status" value="1"/>
</dbReference>
<evidence type="ECO:0000259" key="8">
    <source>
        <dbReference type="PROSITE" id="PS51144"/>
    </source>
</evidence>
<dbReference type="PROSITE" id="PS51144">
    <property type="entry name" value="ALPHA_CA_2"/>
    <property type="match status" value="1"/>
</dbReference>
<protein>
    <recommendedName>
        <fullName evidence="2">carbonic anhydrase</fullName>
        <ecNumber evidence="2">4.2.1.1</ecNumber>
    </recommendedName>
</protein>
<dbReference type="EMBL" id="CAJNNV010004146">
    <property type="protein sequence ID" value="CAE8590232.1"/>
    <property type="molecule type" value="Genomic_DNA"/>
</dbReference>
<keyword evidence="10" id="KW-1185">Reference proteome</keyword>
<dbReference type="GO" id="GO:0008270">
    <property type="term" value="F:zinc ion binding"/>
    <property type="evidence" value="ECO:0007669"/>
    <property type="project" value="InterPro"/>
</dbReference>
<dbReference type="InterPro" id="IPR036398">
    <property type="entry name" value="CA_dom_sf"/>
</dbReference>
<dbReference type="SMART" id="SM01057">
    <property type="entry name" value="Carb_anhydrase"/>
    <property type="match status" value="1"/>
</dbReference>
<feature type="domain" description="Fibronectin type-III" evidence="7">
    <location>
        <begin position="61"/>
        <end position="147"/>
    </location>
</feature>
<dbReference type="OrthoDB" id="429145at2759"/>
<evidence type="ECO:0000256" key="2">
    <source>
        <dbReference type="ARBA" id="ARBA00012925"/>
    </source>
</evidence>
<feature type="domain" description="Fibronectin type-III" evidence="7">
    <location>
        <begin position="1"/>
        <end position="60"/>
    </location>
</feature>
<keyword evidence="4" id="KW-0862">Zinc</keyword>
<feature type="domain" description="Alpha-carbonic anhydrase" evidence="8">
    <location>
        <begin position="312"/>
        <end position="672"/>
    </location>
</feature>
<dbReference type="InterPro" id="IPR023561">
    <property type="entry name" value="Carbonic_anhydrase_a-class"/>
</dbReference>
<evidence type="ECO:0000256" key="4">
    <source>
        <dbReference type="ARBA" id="ARBA00022833"/>
    </source>
</evidence>
<dbReference type="Gene3D" id="2.60.40.10">
    <property type="entry name" value="Immunoglobulins"/>
    <property type="match status" value="2"/>
</dbReference>
<evidence type="ECO:0000256" key="5">
    <source>
        <dbReference type="ARBA" id="ARBA00023239"/>
    </source>
</evidence>
<evidence type="ECO:0000256" key="1">
    <source>
        <dbReference type="ARBA" id="ARBA00010718"/>
    </source>
</evidence>
<reference evidence="9" key="1">
    <citation type="submission" date="2021-02" db="EMBL/GenBank/DDBJ databases">
        <authorList>
            <person name="Dougan E. K."/>
            <person name="Rhodes N."/>
            <person name="Thang M."/>
            <person name="Chan C."/>
        </authorList>
    </citation>
    <scope>NUCLEOTIDE SEQUENCE</scope>
</reference>
<evidence type="ECO:0000259" key="7">
    <source>
        <dbReference type="PROSITE" id="PS50853"/>
    </source>
</evidence>